<keyword evidence="13" id="KW-1185">Reference proteome</keyword>
<name>A0A640TBI7_STRNI</name>
<evidence type="ECO:0000256" key="6">
    <source>
        <dbReference type="ARBA" id="ARBA00023251"/>
    </source>
</evidence>
<reference evidence="11 13" key="2">
    <citation type="submission" date="2022-12" db="EMBL/GenBank/DDBJ databases">
        <authorList>
            <person name="Ruckert C."/>
            <person name="Busche T."/>
            <person name="Kalinowski J."/>
            <person name="Wittmann C."/>
        </authorList>
    </citation>
    <scope>NUCLEOTIDE SEQUENCE [LARGE SCALE GENOMIC DNA]</scope>
    <source>
        <strain evidence="11 13">DSM 40555</strain>
    </source>
</reference>
<organism evidence="10 12">
    <name type="scientific">Streptomyces nigrescens</name>
    <dbReference type="NCBI Taxonomy" id="1920"/>
    <lineage>
        <taxon>Bacteria</taxon>
        <taxon>Bacillati</taxon>
        <taxon>Actinomycetota</taxon>
        <taxon>Actinomycetes</taxon>
        <taxon>Kitasatosporales</taxon>
        <taxon>Streptomycetaceae</taxon>
        <taxon>Streptomyces</taxon>
    </lineage>
</organism>
<dbReference type="InterPro" id="IPR020846">
    <property type="entry name" value="MFS_dom"/>
</dbReference>
<evidence type="ECO:0000256" key="2">
    <source>
        <dbReference type="ARBA" id="ARBA00022448"/>
    </source>
</evidence>
<dbReference type="AlphaFoldDB" id="A0A640TBI7"/>
<proteinExistence type="predicted"/>
<protein>
    <submittedName>
        <fullName evidence="10">MFS transporter</fullName>
    </submittedName>
</protein>
<dbReference type="PANTHER" id="PTHR42718">
    <property type="entry name" value="MAJOR FACILITATOR SUPERFAMILY MULTIDRUG TRANSPORTER MFSC"/>
    <property type="match status" value="1"/>
</dbReference>
<evidence type="ECO:0000256" key="7">
    <source>
        <dbReference type="SAM" id="MobiDB-lite"/>
    </source>
</evidence>
<dbReference type="InterPro" id="IPR036259">
    <property type="entry name" value="MFS_trans_sf"/>
</dbReference>
<feature type="compositionally biased region" description="Basic and acidic residues" evidence="7">
    <location>
        <begin position="1"/>
        <end position="10"/>
    </location>
</feature>
<keyword evidence="2" id="KW-0813">Transport</keyword>
<feature type="transmembrane region" description="Helical" evidence="8">
    <location>
        <begin position="84"/>
        <end position="101"/>
    </location>
</feature>
<feature type="transmembrane region" description="Helical" evidence="8">
    <location>
        <begin position="204"/>
        <end position="224"/>
    </location>
</feature>
<comment type="subcellular location">
    <subcellularLocation>
        <location evidence="1">Cell membrane</location>
        <topology evidence="1">Multi-pass membrane protein</topology>
    </subcellularLocation>
</comment>
<feature type="transmembrane region" description="Helical" evidence="8">
    <location>
        <begin position="437"/>
        <end position="455"/>
    </location>
</feature>
<feature type="region of interest" description="Disordered" evidence="7">
    <location>
        <begin position="1"/>
        <end position="41"/>
    </location>
</feature>
<dbReference type="EMBL" id="BLIP01000001">
    <property type="protein sequence ID" value="GFE21087.1"/>
    <property type="molecule type" value="Genomic_DNA"/>
</dbReference>
<feature type="transmembrane region" description="Helical" evidence="8">
    <location>
        <begin position="270"/>
        <end position="288"/>
    </location>
</feature>
<dbReference type="GO" id="GO:0046677">
    <property type="term" value="P:response to antibiotic"/>
    <property type="evidence" value="ECO:0007669"/>
    <property type="project" value="UniProtKB-KW"/>
</dbReference>
<keyword evidence="4 8" id="KW-1133">Transmembrane helix</keyword>
<dbReference type="PROSITE" id="PS50850">
    <property type="entry name" value="MFS"/>
    <property type="match status" value="1"/>
</dbReference>
<feature type="region of interest" description="Disordered" evidence="7">
    <location>
        <begin position="489"/>
        <end position="526"/>
    </location>
</feature>
<evidence type="ECO:0000313" key="10">
    <source>
        <dbReference type="EMBL" id="GFE21087.1"/>
    </source>
</evidence>
<evidence type="ECO:0000256" key="3">
    <source>
        <dbReference type="ARBA" id="ARBA00022692"/>
    </source>
</evidence>
<evidence type="ECO:0000313" key="13">
    <source>
        <dbReference type="Proteomes" id="UP001210609"/>
    </source>
</evidence>
<feature type="transmembrane region" description="Helical" evidence="8">
    <location>
        <begin position="340"/>
        <end position="361"/>
    </location>
</feature>
<evidence type="ECO:0000313" key="11">
    <source>
        <dbReference type="EMBL" id="WAT95812.1"/>
    </source>
</evidence>
<dbReference type="PANTHER" id="PTHR42718:SF9">
    <property type="entry name" value="MAJOR FACILITATOR SUPERFAMILY MULTIDRUG TRANSPORTER MFSC"/>
    <property type="match status" value="1"/>
</dbReference>
<keyword evidence="3 8" id="KW-0812">Transmembrane</keyword>
<feature type="transmembrane region" description="Helical" evidence="8">
    <location>
        <begin position="368"/>
        <end position="387"/>
    </location>
</feature>
<dbReference type="SUPFAM" id="SSF103473">
    <property type="entry name" value="MFS general substrate transporter"/>
    <property type="match status" value="1"/>
</dbReference>
<sequence length="526" mass="53034">MNTAEPEREGAAPQAATSPAVATARGTGRTAAPGAPDASGRPFGARLMTPLLLGSLLNPLNSTMIATALVAIGQDFHVGPAGTAWLVSAMYLSSAVGQPALGRLADRIGPRRVFAAGALTVCAAGLIGALAPGFTLLIVSRVVLGIGTAAAYPAAMALLRSESRRVGRPTPRSVLGRLSLAALGSAALGPTLGGLLAATAGWRAVFAVNIPLGLLTLLGALAWLPADPKEAGGGRATSAAGSSDPLGMVLFAATLTCAMFFLLGLQDPRWPLPVAAGGLAGVLVWWQLRHPAPFLDLRMLARNGALVRTYLRHGLAYLVIYCVLYGFSQWLEEAHGFSPFHAGLILLPMSGAAACCSLAGARTKGIRAPLTVVAVCLALGSAVLLLLQGGSPLVALLCAGALFGIPQGLAATGNQAAVYDQAPADGVGAAAGLQRTAQYLGAITAAGLIGLLYGARASDSGLHAIAVTGVVLGLLLLALTLADRSLRSGVTRNGVPRNSEPRKTGPPRSGESRTGEPGTEAPRTGG</sequence>
<evidence type="ECO:0000256" key="4">
    <source>
        <dbReference type="ARBA" id="ARBA00022989"/>
    </source>
</evidence>
<evidence type="ECO:0000256" key="1">
    <source>
        <dbReference type="ARBA" id="ARBA00004651"/>
    </source>
</evidence>
<feature type="transmembrane region" description="Helical" evidence="8">
    <location>
        <begin position="180"/>
        <end position="198"/>
    </location>
</feature>
<dbReference type="InterPro" id="IPR011701">
    <property type="entry name" value="MFS"/>
</dbReference>
<gene>
    <name evidence="10" type="ORF">Sliba_15400</name>
    <name evidence="11" type="ORF">STRLI_001565</name>
</gene>
<dbReference type="Proteomes" id="UP000429552">
    <property type="component" value="Unassembled WGS sequence"/>
</dbReference>
<reference evidence="10 12" key="1">
    <citation type="submission" date="2019-12" db="EMBL/GenBank/DDBJ databases">
        <title>Whole genome shotgun sequence of Streptomyces libani subsp. libani NBRC 13452.</title>
        <authorList>
            <person name="Ichikawa N."/>
            <person name="Kimura A."/>
            <person name="Kitahashi Y."/>
            <person name="Komaki H."/>
            <person name="Tamura T."/>
        </authorList>
    </citation>
    <scope>NUCLEOTIDE SEQUENCE [LARGE SCALE GENOMIC DNA]</scope>
    <source>
        <strain evidence="10 12">NBRC 13452</strain>
    </source>
</reference>
<evidence type="ECO:0000259" key="9">
    <source>
        <dbReference type="PROSITE" id="PS50850"/>
    </source>
</evidence>
<dbReference type="Proteomes" id="UP001210609">
    <property type="component" value="Chromosome"/>
</dbReference>
<dbReference type="RefSeq" id="WP_167540495.1">
    <property type="nucleotide sequence ID" value="NZ_BLIP01000001.1"/>
</dbReference>
<dbReference type="Pfam" id="PF07690">
    <property type="entry name" value="MFS_1"/>
    <property type="match status" value="1"/>
</dbReference>
<feature type="transmembrane region" description="Helical" evidence="8">
    <location>
        <begin position="245"/>
        <end position="264"/>
    </location>
</feature>
<feature type="transmembrane region" description="Helical" evidence="8">
    <location>
        <begin position="309"/>
        <end position="328"/>
    </location>
</feature>
<feature type="transmembrane region" description="Helical" evidence="8">
    <location>
        <begin position="51"/>
        <end position="72"/>
    </location>
</feature>
<feature type="transmembrane region" description="Helical" evidence="8">
    <location>
        <begin position="113"/>
        <end position="132"/>
    </location>
</feature>
<feature type="transmembrane region" description="Helical" evidence="8">
    <location>
        <begin position="393"/>
        <end position="411"/>
    </location>
</feature>
<dbReference type="EMBL" id="CP114202">
    <property type="protein sequence ID" value="WAT95812.1"/>
    <property type="molecule type" value="Genomic_DNA"/>
</dbReference>
<keyword evidence="6" id="KW-0046">Antibiotic resistance</keyword>
<evidence type="ECO:0000256" key="5">
    <source>
        <dbReference type="ARBA" id="ARBA00023136"/>
    </source>
</evidence>
<dbReference type="Gene3D" id="1.20.1720.10">
    <property type="entry name" value="Multidrug resistance protein D"/>
    <property type="match status" value="1"/>
</dbReference>
<evidence type="ECO:0000313" key="12">
    <source>
        <dbReference type="Proteomes" id="UP000429552"/>
    </source>
</evidence>
<dbReference type="GO" id="GO:0022857">
    <property type="term" value="F:transmembrane transporter activity"/>
    <property type="evidence" value="ECO:0007669"/>
    <property type="project" value="InterPro"/>
</dbReference>
<feature type="domain" description="Major facilitator superfamily (MFS) profile" evidence="9">
    <location>
        <begin position="47"/>
        <end position="485"/>
    </location>
</feature>
<keyword evidence="5 8" id="KW-0472">Membrane</keyword>
<feature type="compositionally biased region" description="Low complexity" evidence="7">
    <location>
        <begin position="11"/>
        <end position="38"/>
    </location>
</feature>
<dbReference type="Gene3D" id="1.20.1250.20">
    <property type="entry name" value="MFS general substrate transporter like domains"/>
    <property type="match status" value="1"/>
</dbReference>
<evidence type="ECO:0000256" key="8">
    <source>
        <dbReference type="SAM" id="Phobius"/>
    </source>
</evidence>
<accession>A0A640TBI7</accession>
<feature type="transmembrane region" description="Helical" evidence="8">
    <location>
        <begin position="461"/>
        <end position="482"/>
    </location>
</feature>
<dbReference type="GO" id="GO:0005886">
    <property type="term" value="C:plasma membrane"/>
    <property type="evidence" value="ECO:0007669"/>
    <property type="project" value="UniProtKB-SubCell"/>
</dbReference>